<dbReference type="EMBL" id="AGZS01000003">
    <property type="protein sequence ID" value="EJD64963.1"/>
    <property type="molecule type" value="Genomic_DNA"/>
</dbReference>
<dbReference type="OrthoDB" id="2063054at2"/>
<dbReference type="InterPro" id="IPR000515">
    <property type="entry name" value="MetI-like"/>
</dbReference>
<evidence type="ECO:0000256" key="3">
    <source>
        <dbReference type="ARBA" id="ARBA00022475"/>
    </source>
</evidence>
<dbReference type="SUPFAM" id="SSF161098">
    <property type="entry name" value="MetI-like"/>
    <property type="match status" value="1"/>
</dbReference>
<feature type="transmembrane region" description="Helical" evidence="7">
    <location>
        <begin position="217"/>
        <end position="236"/>
    </location>
</feature>
<accession>J0DF98</accession>
<evidence type="ECO:0000313" key="11">
    <source>
        <dbReference type="Proteomes" id="UP000006415"/>
    </source>
</evidence>
<feature type="domain" description="ABC transmembrane type-1" evidence="9">
    <location>
        <begin position="148"/>
        <end position="342"/>
    </location>
</feature>
<feature type="transmembrane region" description="Helical" evidence="7">
    <location>
        <begin position="263"/>
        <end position="284"/>
    </location>
</feature>
<evidence type="ECO:0000313" key="10">
    <source>
        <dbReference type="EMBL" id="EJD64963.1"/>
    </source>
</evidence>
<feature type="compositionally biased region" description="Polar residues" evidence="8">
    <location>
        <begin position="15"/>
        <end position="28"/>
    </location>
</feature>
<evidence type="ECO:0000256" key="5">
    <source>
        <dbReference type="ARBA" id="ARBA00022989"/>
    </source>
</evidence>
<dbReference type="RefSeq" id="WP_007147902.1">
    <property type="nucleotide sequence ID" value="NZ_AKCI01000001.1"/>
</dbReference>
<dbReference type="STRING" id="857290.HMPREF9156_00838"/>
<evidence type="ECO:0000256" key="1">
    <source>
        <dbReference type="ARBA" id="ARBA00004651"/>
    </source>
</evidence>
<dbReference type="PANTHER" id="PTHR43744:SF12">
    <property type="entry name" value="ABC TRANSPORTER PERMEASE PROTEIN MG189-RELATED"/>
    <property type="match status" value="1"/>
</dbReference>
<keyword evidence="4 7" id="KW-0812">Transmembrane</keyword>
<feature type="transmembrane region" description="Helical" evidence="7">
    <location>
        <begin position="151"/>
        <end position="173"/>
    </location>
</feature>
<dbReference type="eggNOG" id="COG0395">
    <property type="taxonomic scope" value="Bacteria"/>
</dbReference>
<dbReference type="HOGENOM" id="CLU_016047_1_1_11"/>
<proteinExistence type="inferred from homology"/>
<dbReference type="Proteomes" id="UP000006415">
    <property type="component" value="Unassembled WGS sequence"/>
</dbReference>
<dbReference type="PROSITE" id="PS50928">
    <property type="entry name" value="ABC_TM1"/>
    <property type="match status" value="1"/>
</dbReference>
<dbReference type="GO" id="GO:0055085">
    <property type="term" value="P:transmembrane transport"/>
    <property type="evidence" value="ECO:0007669"/>
    <property type="project" value="InterPro"/>
</dbReference>
<reference evidence="10 11" key="1">
    <citation type="submission" date="2012-01" db="EMBL/GenBank/DDBJ databases">
        <title>The Genome Sequence of Scardovia wiggsiae F0424.</title>
        <authorList>
            <consortium name="The Broad Institute Genome Sequencing Platform"/>
            <person name="Earl A."/>
            <person name="Ward D."/>
            <person name="Feldgarden M."/>
            <person name="Gevers D."/>
            <person name="Izard J."/>
            <person name="Ganesan A."/>
            <person name="Baranova O.V."/>
            <person name="Blanton J.M."/>
            <person name="Tanner A.C."/>
            <person name="Mathney J."/>
            <person name="Dewhirst F.E."/>
            <person name="Young S.K."/>
            <person name="Zeng Q."/>
            <person name="Gargeya S."/>
            <person name="Fitzgerald M."/>
            <person name="Haas B."/>
            <person name="Abouelleil A."/>
            <person name="Alvarado L."/>
            <person name="Arachchi H.M."/>
            <person name="Berlin A."/>
            <person name="Chapman S.B."/>
            <person name="Gearin G."/>
            <person name="Goldberg J."/>
            <person name="Griggs A."/>
            <person name="Gujja S."/>
            <person name="Hansen M."/>
            <person name="Heiman D."/>
            <person name="Howarth C."/>
            <person name="Larimer J."/>
            <person name="Lui A."/>
            <person name="MacDonald P.J.P."/>
            <person name="McCowen C."/>
            <person name="Montmayeur A."/>
            <person name="Murphy C."/>
            <person name="Neiman D."/>
            <person name="Pearson M."/>
            <person name="Priest M."/>
            <person name="Roberts A."/>
            <person name="Saif S."/>
            <person name="Shea T."/>
            <person name="Sisk P."/>
            <person name="Stolte C."/>
            <person name="Sykes S."/>
            <person name="Wortman J."/>
            <person name="Nusbaum C."/>
            <person name="Birren B."/>
        </authorList>
    </citation>
    <scope>NUCLEOTIDE SEQUENCE [LARGE SCALE GENOMIC DNA]</scope>
    <source>
        <strain evidence="10 11">F0424</strain>
    </source>
</reference>
<dbReference type="AlphaFoldDB" id="J0DF98"/>
<dbReference type="Gene3D" id="1.10.3720.10">
    <property type="entry name" value="MetI-like"/>
    <property type="match status" value="1"/>
</dbReference>
<dbReference type="CDD" id="cd06261">
    <property type="entry name" value="TM_PBP2"/>
    <property type="match status" value="1"/>
</dbReference>
<feature type="transmembrane region" description="Helical" evidence="7">
    <location>
        <begin position="118"/>
        <end position="139"/>
    </location>
</feature>
<dbReference type="Pfam" id="PF00528">
    <property type="entry name" value="BPD_transp_1"/>
    <property type="match status" value="1"/>
</dbReference>
<keyword evidence="3" id="KW-1003">Cell membrane</keyword>
<evidence type="ECO:0000256" key="6">
    <source>
        <dbReference type="ARBA" id="ARBA00023136"/>
    </source>
</evidence>
<sequence>MTNPSPSQHPHPLENTASTAPVSVSGNDQPAGTGGRLLFWHSPGHQARTADKHRYWQIRHDEKAERRRYHDKGLSNPTNPQRSWGLTIITGIFALYCLLPFAYLIINATKTQADFTSTFGLGFGHTFALWDNITTVFTYQNGIFARWLLNTILYVVIGAGGATLLSIMGGYALAKYRFPGRKAIFILIIGSISVPGIALAVPQFLLFAKLGLTNTPLAMIIPSLISPFGLYLMWIFSDQAIPPELIEAARVDGASEWRTLWQIALPLLTPGIVTTSLFTIVATWNNYFLPLIMIKDSTWYPLTIGLNQWKDQANTAGGQAIQNLVITASLLTIIPLTIAFLTLQKYWQKGLTTGALKQ</sequence>
<evidence type="ECO:0000256" key="2">
    <source>
        <dbReference type="ARBA" id="ARBA00022448"/>
    </source>
</evidence>
<dbReference type="PANTHER" id="PTHR43744">
    <property type="entry name" value="ABC TRANSPORTER PERMEASE PROTEIN MG189-RELATED-RELATED"/>
    <property type="match status" value="1"/>
</dbReference>
<feature type="region of interest" description="Disordered" evidence="8">
    <location>
        <begin position="1"/>
        <end position="28"/>
    </location>
</feature>
<keyword evidence="6 7" id="KW-0472">Membrane</keyword>
<feature type="transmembrane region" description="Helical" evidence="7">
    <location>
        <begin position="320"/>
        <end position="343"/>
    </location>
</feature>
<dbReference type="GO" id="GO:0005886">
    <property type="term" value="C:plasma membrane"/>
    <property type="evidence" value="ECO:0007669"/>
    <property type="project" value="UniProtKB-SubCell"/>
</dbReference>
<comment type="caution">
    <text evidence="10">The sequence shown here is derived from an EMBL/GenBank/DDBJ whole genome shotgun (WGS) entry which is preliminary data.</text>
</comment>
<keyword evidence="2 7" id="KW-0813">Transport</keyword>
<evidence type="ECO:0000256" key="4">
    <source>
        <dbReference type="ARBA" id="ARBA00022692"/>
    </source>
</evidence>
<organism evidence="10 11">
    <name type="scientific">Scardovia wiggsiae F0424</name>
    <dbReference type="NCBI Taxonomy" id="857290"/>
    <lineage>
        <taxon>Bacteria</taxon>
        <taxon>Bacillati</taxon>
        <taxon>Actinomycetota</taxon>
        <taxon>Actinomycetes</taxon>
        <taxon>Bifidobacteriales</taxon>
        <taxon>Bifidobacteriaceae</taxon>
        <taxon>Scardovia</taxon>
    </lineage>
</organism>
<evidence type="ECO:0000259" key="9">
    <source>
        <dbReference type="PROSITE" id="PS50928"/>
    </source>
</evidence>
<comment type="similarity">
    <text evidence="7">Belongs to the binding-protein-dependent transport system permease family.</text>
</comment>
<evidence type="ECO:0000256" key="7">
    <source>
        <dbReference type="RuleBase" id="RU363032"/>
    </source>
</evidence>
<evidence type="ECO:0000256" key="8">
    <source>
        <dbReference type="SAM" id="MobiDB-lite"/>
    </source>
</evidence>
<keyword evidence="11" id="KW-1185">Reference proteome</keyword>
<gene>
    <name evidence="10" type="ORF">HMPREF9156_00838</name>
</gene>
<feature type="transmembrane region" description="Helical" evidence="7">
    <location>
        <begin position="185"/>
        <end position="205"/>
    </location>
</feature>
<protein>
    <recommendedName>
        <fullName evidence="9">ABC transmembrane type-1 domain-containing protein</fullName>
    </recommendedName>
</protein>
<keyword evidence="5 7" id="KW-1133">Transmembrane helix</keyword>
<dbReference type="InterPro" id="IPR035906">
    <property type="entry name" value="MetI-like_sf"/>
</dbReference>
<feature type="transmembrane region" description="Helical" evidence="7">
    <location>
        <begin position="84"/>
        <end position="106"/>
    </location>
</feature>
<comment type="subcellular location">
    <subcellularLocation>
        <location evidence="1 7">Cell membrane</location>
        <topology evidence="1 7">Multi-pass membrane protein</topology>
    </subcellularLocation>
</comment>
<name>J0DF98_9BIFI</name>